<dbReference type="EMBL" id="SGIS01000024">
    <property type="protein sequence ID" value="RZF63568.1"/>
    <property type="molecule type" value="Genomic_DNA"/>
</dbReference>
<proteinExistence type="predicted"/>
<dbReference type="Pfam" id="PF05721">
    <property type="entry name" value="PhyH"/>
    <property type="match status" value="1"/>
</dbReference>
<evidence type="ECO:0000313" key="1">
    <source>
        <dbReference type="EMBL" id="RZF63568.1"/>
    </source>
</evidence>
<dbReference type="SUPFAM" id="SSF51197">
    <property type="entry name" value="Clavaminate synthase-like"/>
    <property type="match status" value="1"/>
</dbReference>
<reference evidence="1 2" key="1">
    <citation type="submission" date="2019-02" db="EMBL/GenBank/DDBJ databases">
        <authorList>
            <person name="Li Y."/>
        </authorList>
    </citation>
    <scope>NUCLEOTIDE SEQUENCE [LARGE SCALE GENOMIC DNA]</scope>
    <source>
        <strain evidence="1 2">3-7</strain>
    </source>
</reference>
<keyword evidence="2" id="KW-1185">Reference proteome</keyword>
<keyword evidence="1" id="KW-0560">Oxidoreductase</keyword>
<dbReference type="Proteomes" id="UP000292085">
    <property type="component" value="Unassembled WGS sequence"/>
</dbReference>
<organism evidence="1 2">
    <name type="scientific">Sphingomonas populi</name>
    <dbReference type="NCBI Taxonomy" id="2484750"/>
    <lineage>
        <taxon>Bacteria</taxon>
        <taxon>Pseudomonadati</taxon>
        <taxon>Pseudomonadota</taxon>
        <taxon>Alphaproteobacteria</taxon>
        <taxon>Sphingomonadales</taxon>
        <taxon>Sphingomonadaceae</taxon>
        <taxon>Sphingomonas</taxon>
    </lineage>
</organism>
<dbReference type="AlphaFoldDB" id="A0A4V2DD31"/>
<protein>
    <submittedName>
        <fullName evidence="1">Phytanoyl-CoA dioxygenase</fullName>
    </submittedName>
</protein>
<dbReference type="OrthoDB" id="9791262at2"/>
<comment type="caution">
    <text evidence="1">The sequence shown here is derived from an EMBL/GenBank/DDBJ whole genome shotgun (WGS) entry which is preliminary data.</text>
</comment>
<accession>A0A4V2DD31</accession>
<sequence>MLAADTLTLEPHGAERLDRAALAILSDLLALAATLPTERAGTRLHGIPALTALLARDAALGTIASTRLGPHSRAVRAILFDKTADTNWALGWHQDRVIAVRERIETPGYGPWSVKQNMVHVAPPAALLAGMLTMRVHLDAVPATNAPLLISPGSHRLGRIAEDRIDAVVRDHGSVACLADAGDVWLYATPVVHASALAMQPKRRRVLQIDFAACYLPNRLEWLGV</sequence>
<dbReference type="Gene3D" id="2.60.120.620">
    <property type="entry name" value="q2cbj1_9rhob like domain"/>
    <property type="match status" value="1"/>
</dbReference>
<name>A0A4V2DD31_9SPHN</name>
<gene>
    <name evidence="1" type="ORF">EWE75_15395</name>
</gene>
<evidence type="ECO:0000313" key="2">
    <source>
        <dbReference type="Proteomes" id="UP000292085"/>
    </source>
</evidence>
<dbReference type="GO" id="GO:0016706">
    <property type="term" value="F:2-oxoglutarate-dependent dioxygenase activity"/>
    <property type="evidence" value="ECO:0007669"/>
    <property type="project" value="UniProtKB-ARBA"/>
</dbReference>
<dbReference type="RefSeq" id="WP_130159002.1">
    <property type="nucleotide sequence ID" value="NZ_SGIS01000024.1"/>
</dbReference>
<dbReference type="InterPro" id="IPR008775">
    <property type="entry name" value="Phytyl_CoA_dOase-like"/>
</dbReference>
<keyword evidence="1" id="KW-0223">Dioxygenase</keyword>